<protein>
    <submittedName>
        <fullName evidence="3">Uncharacterized protein</fullName>
    </submittedName>
</protein>
<sequence>MTDCLQERLQDLRGYEECDDLRHALKVLETSKGFLDHAFSKWQERYKDVIDPEELDDSVTKSTSSSDTEEDKTVSDDSLSFTSFDNDSAFEPCENVLRRRKSSRISPKNGQTYPDKEYNKGWRKEMHFTDQFISEHEDEYFEVTPSKNDDKEIDDFTSSWCSLLKNLEESKRQTEAKCDLMQDTISDVSKAVDESRILRERIGMTHRSLTLLEMRQEKMMREALYENVSANCFIRRLQEEVIQLRIRETQHQSDIQRLVAENSRLKLKLMEAKSRFSGVTRLTNDDLGLSTAAEKVPSKYKSQKSSPGLSDIDVLQKPVCTGAVHRGSLTMFKDEIRVYRSPPSEASSSIQPESPVPQSTVCPLCNRQINDDILYDFDDEPATRTVGTSTADLENQISLRRTISIFGLTLPIPLFVACFLRAIEDSMLLIGRFCFAELPIDPTFPELQGEFMKALRQVHERVKEKLQR</sequence>
<dbReference type="EMBL" id="CAWYQH010000108">
    <property type="protein sequence ID" value="CAK8689273.1"/>
    <property type="molecule type" value="Genomic_DNA"/>
</dbReference>
<evidence type="ECO:0000256" key="2">
    <source>
        <dbReference type="SAM" id="MobiDB-lite"/>
    </source>
</evidence>
<organism evidence="3 4">
    <name type="scientific">Clavelina lepadiformis</name>
    <name type="common">Light-bulb sea squirt</name>
    <name type="synonym">Ascidia lepadiformis</name>
    <dbReference type="NCBI Taxonomy" id="159417"/>
    <lineage>
        <taxon>Eukaryota</taxon>
        <taxon>Metazoa</taxon>
        <taxon>Chordata</taxon>
        <taxon>Tunicata</taxon>
        <taxon>Ascidiacea</taxon>
        <taxon>Aplousobranchia</taxon>
        <taxon>Clavelinidae</taxon>
        <taxon>Clavelina</taxon>
    </lineage>
</organism>
<evidence type="ECO:0000256" key="1">
    <source>
        <dbReference type="SAM" id="Coils"/>
    </source>
</evidence>
<evidence type="ECO:0000313" key="4">
    <source>
        <dbReference type="Proteomes" id="UP001642483"/>
    </source>
</evidence>
<keyword evidence="4" id="KW-1185">Reference proteome</keyword>
<keyword evidence="1" id="KW-0175">Coiled coil</keyword>
<reference evidence="3 4" key="1">
    <citation type="submission" date="2024-02" db="EMBL/GenBank/DDBJ databases">
        <authorList>
            <person name="Daric V."/>
            <person name="Darras S."/>
        </authorList>
    </citation>
    <scope>NUCLEOTIDE SEQUENCE [LARGE SCALE GENOMIC DNA]</scope>
</reference>
<proteinExistence type="predicted"/>
<dbReference type="Proteomes" id="UP001642483">
    <property type="component" value="Unassembled WGS sequence"/>
</dbReference>
<gene>
    <name evidence="3" type="ORF">CVLEPA_LOCUS21301</name>
</gene>
<feature type="region of interest" description="Disordered" evidence="2">
    <location>
        <begin position="53"/>
        <end position="79"/>
    </location>
</feature>
<feature type="coiled-coil region" evidence="1">
    <location>
        <begin position="234"/>
        <end position="275"/>
    </location>
</feature>
<evidence type="ECO:0000313" key="3">
    <source>
        <dbReference type="EMBL" id="CAK8689273.1"/>
    </source>
</evidence>
<name>A0ABP0GBU3_CLALP</name>
<comment type="caution">
    <text evidence="3">The sequence shown here is derived from an EMBL/GenBank/DDBJ whole genome shotgun (WGS) entry which is preliminary data.</text>
</comment>
<accession>A0ABP0GBU3</accession>